<dbReference type="PANTHER" id="PTHR24243:SF208">
    <property type="entry name" value="PYROKININ-1 RECEPTOR"/>
    <property type="match status" value="1"/>
</dbReference>
<sequence>MSANVSATVNGTPVTLNCLNPVVKRIGKTFFCGLLLVFSVSGSFFIATIVHKTRSMRKPIDFFLVNMAISDLLFLFSFFTHNTNARLPSLVLVAFNRFGAVYFSLRP</sequence>
<organism evidence="10 11">
    <name type="scientific">Pocillopora meandrina</name>
    <dbReference type="NCBI Taxonomy" id="46732"/>
    <lineage>
        <taxon>Eukaryota</taxon>
        <taxon>Metazoa</taxon>
        <taxon>Cnidaria</taxon>
        <taxon>Anthozoa</taxon>
        <taxon>Hexacorallia</taxon>
        <taxon>Scleractinia</taxon>
        <taxon>Astrocoeniina</taxon>
        <taxon>Pocilloporidae</taxon>
        <taxon>Pocillopora</taxon>
    </lineage>
</organism>
<evidence type="ECO:0000256" key="8">
    <source>
        <dbReference type="SAM" id="Phobius"/>
    </source>
</evidence>
<evidence type="ECO:0000256" key="6">
    <source>
        <dbReference type="ARBA" id="ARBA00023170"/>
    </source>
</evidence>
<accession>A0AAU9WUU9</accession>
<comment type="caution">
    <text evidence="10">The sequence shown here is derived from an EMBL/GenBank/DDBJ whole genome shotgun (WGS) entry which is preliminary data.</text>
</comment>
<dbReference type="PROSITE" id="PS50262">
    <property type="entry name" value="G_PROTEIN_RECEP_F1_2"/>
    <property type="match status" value="1"/>
</dbReference>
<keyword evidence="7" id="KW-0807">Transducer</keyword>
<comment type="subcellular location">
    <subcellularLocation>
        <location evidence="1">Membrane</location>
        <topology evidence="1">Multi-pass membrane protein</topology>
    </subcellularLocation>
</comment>
<dbReference type="Proteomes" id="UP001159428">
    <property type="component" value="Unassembled WGS sequence"/>
</dbReference>
<feature type="transmembrane region" description="Helical" evidence="8">
    <location>
        <begin position="62"/>
        <end position="81"/>
    </location>
</feature>
<evidence type="ECO:0000256" key="2">
    <source>
        <dbReference type="ARBA" id="ARBA00022692"/>
    </source>
</evidence>
<evidence type="ECO:0000313" key="11">
    <source>
        <dbReference type="Proteomes" id="UP001159428"/>
    </source>
</evidence>
<dbReference type="Gene3D" id="1.20.1070.10">
    <property type="entry name" value="Rhodopsin 7-helix transmembrane proteins"/>
    <property type="match status" value="1"/>
</dbReference>
<dbReference type="AlphaFoldDB" id="A0AAU9WUU9"/>
<dbReference type="GO" id="GO:0004930">
    <property type="term" value="F:G protein-coupled receptor activity"/>
    <property type="evidence" value="ECO:0007669"/>
    <property type="project" value="UniProtKB-KW"/>
</dbReference>
<dbReference type="SUPFAM" id="SSF81321">
    <property type="entry name" value="Family A G protein-coupled receptor-like"/>
    <property type="match status" value="1"/>
</dbReference>
<keyword evidence="11" id="KW-1185">Reference proteome</keyword>
<proteinExistence type="predicted"/>
<evidence type="ECO:0000256" key="3">
    <source>
        <dbReference type="ARBA" id="ARBA00022989"/>
    </source>
</evidence>
<dbReference type="EMBL" id="CALNXJ010000022">
    <property type="protein sequence ID" value="CAH3126944.1"/>
    <property type="molecule type" value="Genomic_DNA"/>
</dbReference>
<evidence type="ECO:0000256" key="4">
    <source>
        <dbReference type="ARBA" id="ARBA00023040"/>
    </source>
</evidence>
<keyword evidence="2 8" id="KW-0812">Transmembrane</keyword>
<keyword evidence="3 8" id="KW-1133">Transmembrane helix</keyword>
<gene>
    <name evidence="10" type="ORF">PMEA_00012803</name>
</gene>
<feature type="transmembrane region" description="Helical" evidence="8">
    <location>
        <begin position="26"/>
        <end position="50"/>
    </location>
</feature>
<protein>
    <recommendedName>
        <fullName evidence="9">G-protein coupled receptors family 1 profile domain-containing protein</fullName>
    </recommendedName>
</protein>
<dbReference type="InterPro" id="IPR017452">
    <property type="entry name" value="GPCR_Rhodpsn_7TM"/>
</dbReference>
<evidence type="ECO:0000256" key="1">
    <source>
        <dbReference type="ARBA" id="ARBA00004141"/>
    </source>
</evidence>
<dbReference type="GO" id="GO:0016020">
    <property type="term" value="C:membrane"/>
    <property type="evidence" value="ECO:0007669"/>
    <property type="project" value="UniProtKB-SubCell"/>
</dbReference>
<evidence type="ECO:0000256" key="5">
    <source>
        <dbReference type="ARBA" id="ARBA00023136"/>
    </source>
</evidence>
<name>A0AAU9WUU9_9CNID</name>
<reference evidence="10 11" key="1">
    <citation type="submission" date="2022-05" db="EMBL/GenBank/DDBJ databases">
        <authorList>
            <consortium name="Genoscope - CEA"/>
            <person name="William W."/>
        </authorList>
    </citation>
    <scope>NUCLEOTIDE SEQUENCE [LARGE SCALE GENOMIC DNA]</scope>
</reference>
<keyword evidence="4" id="KW-0297">G-protein coupled receptor</keyword>
<keyword evidence="6" id="KW-0675">Receptor</keyword>
<keyword evidence="5 8" id="KW-0472">Membrane</keyword>
<feature type="domain" description="G-protein coupled receptors family 1 profile" evidence="9">
    <location>
        <begin position="42"/>
        <end position="107"/>
    </location>
</feature>
<evidence type="ECO:0000256" key="7">
    <source>
        <dbReference type="ARBA" id="ARBA00023224"/>
    </source>
</evidence>
<evidence type="ECO:0000313" key="10">
    <source>
        <dbReference type="EMBL" id="CAH3126944.1"/>
    </source>
</evidence>
<dbReference type="PANTHER" id="PTHR24243">
    <property type="entry name" value="G-PROTEIN COUPLED RECEPTOR"/>
    <property type="match status" value="1"/>
</dbReference>
<evidence type="ECO:0000259" key="9">
    <source>
        <dbReference type="PROSITE" id="PS50262"/>
    </source>
</evidence>